<proteinExistence type="predicted"/>
<protein>
    <recommendedName>
        <fullName evidence="1">GAG-pre-integrase domain-containing protein</fullName>
    </recommendedName>
</protein>
<dbReference type="Proteomes" id="UP001172457">
    <property type="component" value="Chromosome 6"/>
</dbReference>
<accession>A0AA38T4Z0</accession>
<dbReference type="EMBL" id="JARYMX010000006">
    <property type="protein sequence ID" value="KAJ9544388.1"/>
    <property type="molecule type" value="Genomic_DNA"/>
</dbReference>
<name>A0AA38T4Z0_9ASTR</name>
<dbReference type="AlphaFoldDB" id="A0AA38T4Z0"/>
<feature type="domain" description="GAG-pre-integrase" evidence="1">
    <location>
        <begin position="282"/>
        <end position="327"/>
    </location>
</feature>
<evidence type="ECO:0000259" key="1">
    <source>
        <dbReference type="Pfam" id="PF13976"/>
    </source>
</evidence>
<evidence type="ECO:0000313" key="3">
    <source>
        <dbReference type="Proteomes" id="UP001172457"/>
    </source>
</evidence>
<dbReference type="InterPro" id="IPR025724">
    <property type="entry name" value="GAG-pre-integrase_dom"/>
</dbReference>
<keyword evidence="3" id="KW-1185">Reference proteome</keyword>
<gene>
    <name evidence="2" type="ORF">OSB04_024095</name>
</gene>
<sequence length="385" mass="44661">MADESDVMSILSFSILPEFTAHLRVKFYHEVMKDIENQVGFYKNCGKYLIMQEIFSLKLEMGQSVTDHLMEMKRLFKCLSRLGYKMAKEELVYLMWFLLQKEVRVTASDYMGEPRMDVAKVYEDISNSLEPKTASAELIDTDWIDELGDLSCLECDSQDVCVQSFNAGQMDIGLPDAPGIFMIDCLNTSYESWGFNRRETLRKDLSNLRVGEGTMLIAVAVGSYNLSLPWGLVLELEDCYYVPKMIKNIISFDLLVEHGFYFKYNYKMISWFTNDVFYFKATPTNGLYHCRLGPINKKPIEQLQKGGLLGSFDFRPFNNCESCLFGKRQSSLSIKRMKELVFRIGKRELKFQFKFSDSEIVLYSESENSSFPNRKYHFPNRKTGL</sequence>
<dbReference type="Pfam" id="PF13976">
    <property type="entry name" value="gag_pre-integrs"/>
    <property type="match status" value="1"/>
</dbReference>
<organism evidence="2 3">
    <name type="scientific">Centaurea solstitialis</name>
    <name type="common">yellow star-thistle</name>
    <dbReference type="NCBI Taxonomy" id="347529"/>
    <lineage>
        <taxon>Eukaryota</taxon>
        <taxon>Viridiplantae</taxon>
        <taxon>Streptophyta</taxon>
        <taxon>Embryophyta</taxon>
        <taxon>Tracheophyta</taxon>
        <taxon>Spermatophyta</taxon>
        <taxon>Magnoliopsida</taxon>
        <taxon>eudicotyledons</taxon>
        <taxon>Gunneridae</taxon>
        <taxon>Pentapetalae</taxon>
        <taxon>asterids</taxon>
        <taxon>campanulids</taxon>
        <taxon>Asterales</taxon>
        <taxon>Asteraceae</taxon>
        <taxon>Carduoideae</taxon>
        <taxon>Cardueae</taxon>
        <taxon>Centaureinae</taxon>
        <taxon>Centaurea</taxon>
    </lineage>
</organism>
<reference evidence="2" key="1">
    <citation type="submission" date="2023-03" db="EMBL/GenBank/DDBJ databases">
        <title>Chromosome-scale reference genome and RAD-based genetic map of yellow starthistle (Centaurea solstitialis) reveal putative structural variation and QTLs associated with invader traits.</title>
        <authorList>
            <person name="Reatini B."/>
            <person name="Cang F.A."/>
            <person name="Jiang Q."/>
            <person name="Mckibben M.T.W."/>
            <person name="Barker M.S."/>
            <person name="Rieseberg L.H."/>
            <person name="Dlugosch K.M."/>
        </authorList>
    </citation>
    <scope>NUCLEOTIDE SEQUENCE</scope>
    <source>
        <strain evidence="2">CAN-66</strain>
        <tissue evidence="2">Leaf</tissue>
    </source>
</reference>
<comment type="caution">
    <text evidence="2">The sequence shown here is derived from an EMBL/GenBank/DDBJ whole genome shotgun (WGS) entry which is preliminary data.</text>
</comment>
<evidence type="ECO:0000313" key="2">
    <source>
        <dbReference type="EMBL" id="KAJ9544388.1"/>
    </source>
</evidence>